<dbReference type="InterPro" id="IPR007138">
    <property type="entry name" value="ABM_dom"/>
</dbReference>
<evidence type="ECO:0000313" key="2">
    <source>
        <dbReference type="EMBL" id="PQJ29310.1"/>
    </source>
</evidence>
<keyword evidence="3" id="KW-1185">Reference proteome</keyword>
<reference evidence="2 3" key="1">
    <citation type="submission" date="2016-12" db="EMBL/GenBank/DDBJ databases">
        <title>Study of bacterial adaptation to deep sea.</title>
        <authorList>
            <person name="Song J."/>
            <person name="Yoshizawa S."/>
            <person name="Kogure K."/>
        </authorList>
    </citation>
    <scope>NUCLEOTIDE SEQUENCE [LARGE SCALE GENOMIC DNA]</scope>
    <source>
        <strain evidence="2 3">SAORIC-165</strain>
    </source>
</reference>
<gene>
    <name evidence="2" type="ORF">BSZ32_12960</name>
</gene>
<dbReference type="Pfam" id="PF03992">
    <property type="entry name" value="ABM"/>
    <property type="match status" value="1"/>
</dbReference>
<dbReference type="InterPro" id="IPR050744">
    <property type="entry name" value="AI-2_Isomerase_LsrG"/>
</dbReference>
<dbReference type="InterPro" id="IPR011008">
    <property type="entry name" value="Dimeric_a/b-barrel"/>
</dbReference>
<dbReference type="PANTHER" id="PTHR33336">
    <property type="entry name" value="QUINOL MONOOXYGENASE YGIN-RELATED"/>
    <property type="match status" value="1"/>
</dbReference>
<dbReference type="Proteomes" id="UP000239907">
    <property type="component" value="Unassembled WGS sequence"/>
</dbReference>
<feature type="domain" description="ABM" evidence="1">
    <location>
        <begin position="2"/>
        <end position="88"/>
    </location>
</feature>
<dbReference type="GO" id="GO:0005829">
    <property type="term" value="C:cytosol"/>
    <property type="evidence" value="ECO:0007669"/>
    <property type="project" value="TreeGrafter"/>
</dbReference>
<sequence length="91" mass="10061">MITKLIQLKAKPGKSAELNSLVQSLIEPSRNEVGCIKYDAYSDDSGSIYLIEEWESAETLNAHKLTAHFLKFKDAGPELIEEKGSIALNPL</sequence>
<comment type="caution">
    <text evidence="2">The sequence shown here is derived from an EMBL/GenBank/DDBJ whole genome shotgun (WGS) entry which is preliminary data.</text>
</comment>
<dbReference type="EMBL" id="MQWA01000001">
    <property type="protein sequence ID" value="PQJ29310.1"/>
    <property type="molecule type" value="Genomic_DNA"/>
</dbReference>
<dbReference type="SUPFAM" id="SSF54909">
    <property type="entry name" value="Dimeric alpha+beta barrel"/>
    <property type="match status" value="1"/>
</dbReference>
<name>A0A2S7U406_9BACT</name>
<proteinExistence type="predicted"/>
<dbReference type="GO" id="GO:0016491">
    <property type="term" value="F:oxidoreductase activity"/>
    <property type="evidence" value="ECO:0007669"/>
    <property type="project" value="TreeGrafter"/>
</dbReference>
<accession>A0A2S7U406</accession>
<organism evidence="2 3">
    <name type="scientific">Rubritalea profundi</name>
    <dbReference type="NCBI Taxonomy" id="1658618"/>
    <lineage>
        <taxon>Bacteria</taxon>
        <taxon>Pseudomonadati</taxon>
        <taxon>Verrucomicrobiota</taxon>
        <taxon>Verrucomicrobiia</taxon>
        <taxon>Verrucomicrobiales</taxon>
        <taxon>Rubritaleaceae</taxon>
        <taxon>Rubritalea</taxon>
    </lineage>
</organism>
<dbReference type="Gene3D" id="3.30.70.100">
    <property type="match status" value="1"/>
</dbReference>
<evidence type="ECO:0000259" key="1">
    <source>
        <dbReference type="PROSITE" id="PS51725"/>
    </source>
</evidence>
<dbReference type="AlphaFoldDB" id="A0A2S7U406"/>
<evidence type="ECO:0000313" key="3">
    <source>
        <dbReference type="Proteomes" id="UP000239907"/>
    </source>
</evidence>
<protein>
    <recommendedName>
        <fullName evidence="1">ABM domain-containing protein</fullName>
    </recommendedName>
</protein>
<dbReference type="PROSITE" id="PS51725">
    <property type="entry name" value="ABM"/>
    <property type="match status" value="1"/>
</dbReference>
<dbReference type="OrthoDB" id="9806189at2"/>
<dbReference type="PANTHER" id="PTHR33336:SF3">
    <property type="entry name" value="ABM DOMAIN-CONTAINING PROTEIN"/>
    <property type="match status" value="1"/>
</dbReference>
<dbReference type="RefSeq" id="WP_105043804.1">
    <property type="nucleotide sequence ID" value="NZ_MQWA01000001.1"/>
</dbReference>